<keyword evidence="1" id="KW-0812">Transmembrane</keyword>
<protein>
    <submittedName>
        <fullName evidence="2">Uncharacterized protein</fullName>
    </submittedName>
</protein>
<gene>
    <name evidence="2" type="ORF">EWM57_12255</name>
</gene>
<feature type="transmembrane region" description="Helical" evidence="1">
    <location>
        <begin position="58"/>
        <end position="76"/>
    </location>
</feature>
<organism evidence="2 3">
    <name type="scientific">Hymenobacter persicinus</name>
    <dbReference type="NCBI Taxonomy" id="2025506"/>
    <lineage>
        <taxon>Bacteria</taxon>
        <taxon>Pseudomonadati</taxon>
        <taxon>Bacteroidota</taxon>
        <taxon>Cytophagia</taxon>
        <taxon>Cytophagales</taxon>
        <taxon>Hymenobacteraceae</taxon>
        <taxon>Hymenobacter</taxon>
    </lineage>
</organism>
<keyword evidence="1" id="KW-0472">Membrane</keyword>
<keyword evidence="1" id="KW-1133">Transmembrane helix</keyword>
<evidence type="ECO:0000256" key="1">
    <source>
        <dbReference type="SAM" id="Phobius"/>
    </source>
</evidence>
<accession>A0A4Q5LAH8</accession>
<keyword evidence="3" id="KW-1185">Reference proteome</keyword>
<dbReference type="RefSeq" id="WP_129921441.1">
    <property type="nucleotide sequence ID" value="NZ_SEWE01000023.1"/>
</dbReference>
<dbReference type="OrthoDB" id="9803578at2"/>
<dbReference type="Proteomes" id="UP000294155">
    <property type="component" value="Unassembled WGS sequence"/>
</dbReference>
<comment type="caution">
    <text evidence="2">The sequence shown here is derived from an EMBL/GenBank/DDBJ whole genome shotgun (WGS) entry which is preliminary data.</text>
</comment>
<evidence type="ECO:0000313" key="2">
    <source>
        <dbReference type="EMBL" id="RYU78948.1"/>
    </source>
</evidence>
<evidence type="ECO:0000313" key="3">
    <source>
        <dbReference type="Proteomes" id="UP000294155"/>
    </source>
</evidence>
<feature type="transmembrane region" description="Helical" evidence="1">
    <location>
        <begin position="31"/>
        <end position="51"/>
    </location>
</feature>
<name>A0A4Q5LAH8_9BACT</name>
<dbReference type="EMBL" id="SEWE01000023">
    <property type="protein sequence ID" value="RYU78948.1"/>
    <property type="molecule type" value="Genomic_DNA"/>
</dbReference>
<sequence length="184" mass="21265">MPKSKTFLLFVSSLCFPYVQLLLMSRNHSFLLDFLAFMCVVITAIILIFRARDSSTALILYLLVAGGIILLCFAAFDTLQRAGDYLIFKSQQRQLDKFVAEIRPHHKPEGLQLFSPTQSLSGFIRYYEVLPDSTILFTRGGEESIFFWGFAYSSTGAKPTVNFAPMPYWHQLDTHWYAWFRYDN</sequence>
<proteinExistence type="predicted"/>
<reference evidence="2 3" key="1">
    <citation type="submission" date="2019-02" db="EMBL/GenBank/DDBJ databases">
        <title>Bacterial novel species isolated from soil.</title>
        <authorList>
            <person name="Jung H.-Y."/>
        </authorList>
    </citation>
    <scope>NUCLEOTIDE SEQUENCE [LARGE SCALE GENOMIC DNA]</scope>
    <source>
        <strain evidence="2 3">1-3-3-3</strain>
    </source>
</reference>
<dbReference type="AlphaFoldDB" id="A0A4Q5LAH8"/>